<dbReference type="Gene3D" id="2.70.150.10">
    <property type="entry name" value="Calcium-transporting ATPase, cytoplasmic transduction domain A"/>
    <property type="match status" value="1"/>
</dbReference>
<feature type="transmembrane region" description="Helical" evidence="8">
    <location>
        <begin position="243"/>
        <end position="267"/>
    </location>
</feature>
<keyword evidence="2 8" id="KW-0812">Transmembrane</keyword>
<dbReference type="SUPFAM" id="SSF81660">
    <property type="entry name" value="Metal cation-transporting ATPase, ATP-binding domain N"/>
    <property type="match status" value="1"/>
</dbReference>
<proteinExistence type="predicted"/>
<dbReference type="Pfam" id="PF00689">
    <property type="entry name" value="Cation_ATPase_C"/>
    <property type="match status" value="1"/>
</dbReference>
<dbReference type="AlphaFoldDB" id="A0A1F5JLV5"/>
<dbReference type="GO" id="GO:0016020">
    <property type="term" value="C:membrane"/>
    <property type="evidence" value="ECO:0007669"/>
    <property type="project" value="UniProtKB-SubCell"/>
</dbReference>
<dbReference type="PROSITE" id="PS00154">
    <property type="entry name" value="ATPASE_E1_E2"/>
    <property type="match status" value="1"/>
</dbReference>
<sequence length="770" mass="84257">MKYGLTREQAKQELNKYGPNQLPAKQKTSAFKVLLKQFQNPLSFLLLGAIILSAMIGDRLDTFLIAGILVLNTILGFWQEYKASRELEALRKLEVEYSRVERDGKQIEIGAYEIVPGDLVILESGDRIPADGVVLESYSLQVSESILTGESLPVAKSTKEDENLVFFATTVTSGRAKIGVLQTGIRTKFGSLAESLSTVEDEQTPFERALANLSKALGLGALVVAALIFILRILQGYDISSMAISSIALMVAVVPEGLPAVVTIILAMGMRKMYRKKALVRKMIAVESLGSATVICTDKTGTLTKNEMRVQEISIADSRKADLLKCAVVCNSASLVLKEDGNSFDILGDSTEGALLLFGRDNGLDIDLMKSEGKLIEEIPFNLEKRKMTVVWQETDKRSEFSKGAPEVLIAESKLSEDARKKWDLEYQKMAKKGLRVLAFSKDRQFLGLVGIADEVRPEVKAALNLTRKAGIKVVMVTGDNELTAKAVGEKVGLLSEGDEILTGSQLNDLSEEELLQRIGKVRIFARITPEEKFRIVKAYQSLGEVVAVTGDGVNDVLALKQAEVGVSMGKIGTDVSKEASDIILMDDNFATLVSAVEQGRLIYSNILKVVKFLLTGNLSEVILIGGGAILGLPVPLLPIQILWINFVTDGPPALALGFDSASAHLMQTQPRKRLSLLSRDSLRFIVSGGTVIALICLLTFYFVFTTMGLQTSRAVTFTIMVVLQMILPFVMRRHHGIYSNKKLFVSVVIILVIQLLIITLPPLRSLFKI</sequence>
<dbReference type="InterPro" id="IPR044492">
    <property type="entry name" value="P_typ_ATPase_HD_dom"/>
</dbReference>
<comment type="subcellular location">
    <subcellularLocation>
        <location evidence="1">Membrane</location>
        <topology evidence="1">Multi-pass membrane protein</topology>
    </subcellularLocation>
</comment>
<dbReference type="SFLD" id="SFLDG00002">
    <property type="entry name" value="C1.7:_P-type_atpase_like"/>
    <property type="match status" value="1"/>
</dbReference>
<dbReference type="Pfam" id="PF13246">
    <property type="entry name" value="Cation_ATPase"/>
    <property type="match status" value="1"/>
</dbReference>
<dbReference type="Pfam" id="PF00690">
    <property type="entry name" value="Cation_ATPase_N"/>
    <property type="match status" value="1"/>
</dbReference>
<dbReference type="EMBL" id="MFCP01000004">
    <property type="protein sequence ID" value="OGE29592.1"/>
    <property type="molecule type" value="Genomic_DNA"/>
</dbReference>
<keyword evidence="4" id="KW-0067">ATP-binding</keyword>
<dbReference type="InterPro" id="IPR008250">
    <property type="entry name" value="ATPase_P-typ_transduc_dom_A_sf"/>
</dbReference>
<feature type="transmembrane region" description="Helical" evidence="8">
    <location>
        <begin position="715"/>
        <end position="732"/>
    </location>
</feature>
<evidence type="ECO:0000256" key="8">
    <source>
        <dbReference type="SAM" id="Phobius"/>
    </source>
</evidence>
<dbReference type="InterPro" id="IPR004014">
    <property type="entry name" value="ATPase_P-typ_cation-transptr_N"/>
</dbReference>
<feature type="transmembrane region" description="Helical" evidence="8">
    <location>
        <begin position="744"/>
        <end position="764"/>
    </location>
</feature>
<dbReference type="SFLD" id="SFLDS00003">
    <property type="entry name" value="Haloacid_Dehalogenase"/>
    <property type="match status" value="1"/>
</dbReference>
<feature type="transmembrane region" description="Helical" evidence="8">
    <location>
        <begin position="216"/>
        <end position="237"/>
    </location>
</feature>
<evidence type="ECO:0000313" key="11">
    <source>
        <dbReference type="Proteomes" id="UP000177555"/>
    </source>
</evidence>
<evidence type="ECO:0000256" key="7">
    <source>
        <dbReference type="ARBA" id="ARBA00023136"/>
    </source>
</evidence>
<organism evidence="10 11">
    <name type="scientific">Candidatus Daviesbacteria bacterium RIFCSPHIGHO2_01_FULL_40_11</name>
    <dbReference type="NCBI Taxonomy" id="1797762"/>
    <lineage>
        <taxon>Bacteria</taxon>
        <taxon>Candidatus Daviesiibacteriota</taxon>
    </lineage>
</organism>
<protein>
    <recommendedName>
        <fullName evidence="9">Cation-transporting P-type ATPase N-terminal domain-containing protein</fullName>
    </recommendedName>
</protein>
<dbReference type="SFLD" id="SFLDF00027">
    <property type="entry name" value="p-type_atpase"/>
    <property type="match status" value="1"/>
</dbReference>
<feature type="transmembrane region" description="Helical" evidence="8">
    <location>
        <begin position="41"/>
        <end position="57"/>
    </location>
</feature>
<dbReference type="InterPro" id="IPR018303">
    <property type="entry name" value="ATPase_P-typ_P_site"/>
</dbReference>
<keyword evidence="5" id="KW-1278">Translocase</keyword>
<dbReference type="Gene3D" id="3.40.1110.10">
    <property type="entry name" value="Calcium-transporting ATPase, cytoplasmic domain N"/>
    <property type="match status" value="2"/>
</dbReference>
<dbReference type="GO" id="GO:0005524">
    <property type="term" value="F:ATP binding"/>
    <property type="evidence" value="ECO:0007669"/>
    <property type="project" value="UniProtKB-KW"/>
</dbReference>
<dbReference type="InterPro" id="IPR006068">
    <property type="entry name" value="ATPase_P-typ_cation-transptr_C"/>
</dbReference>
<dbReference type="Gene3D" id="1.20.1110.10">
    <property type="entry name" value="Calcium-transporting ATPase, transmembrane domain"/>
    <property type="match status" value="2"/>
</dbReference>
<dbReference type="PRINTS" id="PR00120">
    <property type="entry name" value="HATPASE"/>
</dbReference>
<feature type="domain" description="Cation-transporting P-type ATPase N-terminal" evidence="9">
    <location>
        <begin position="3"/>
        <end position="58"/>
    </location>
</feature>
<dbReference type="InterPro" id="IPR023214">
    <property type="entry name" value="HAD_sf"/>
</dbReference>
<evidence type="ECO:0000259" key="9">
    <source>
        <dbReference type="SMART" id="SM00831"/>
    </source>
</evidence>
<dbReference type="InterPro" id="IPR023299">
    <property type="entry name" value="ATPase_P-typ_cyto_dom_N"/>
</dbReference>
<evidence type="ECO:0000256" key="3">
    <source>
        <dbReference type="ARBA" id="ARBA00022741"/>
    </source>
</evidence>
<dbReference type="InterPro" id="IPR023298">
    <property type="entry name" value="ATPase_P-typ_TM_dom_sf"/>
</dbReference>
<dbReference type="InterPro" id="IPR036412">
    <property type="entry name" value="HAD-like_sf"/>
</dbReference>
<dbReference type="InterPro" id="IPR001757">
    <property type="entry name" value="P_typ_ATPase"/>
</dbReference>
<feature type="transmembrane region" description="Helical" evidence="8">
    <location>
        <begin position="63"/>
        <end position="81"/>
    </location>
</feature>
<reference evidence="10 11" key="1">
    <citation type="journal article" date="2016" name="Nat. Commun.">
        <title>Thousands of microbial genomes shed light on interconnected biogeochemical processes in an aquifer system.</title>
        <authorList>
            <person name="Anantharaman K."/>
            <person name="Brown C.T."/>
            <person name="Hug L.A."/>
            <person name="Sharon I."/>
            <person name="Castelle C.J."/>
            <person name="Probst A.J."/>
            <person name="Thomas B.C."/>
            <person name="Singh A."/>
            <person name="Wilkins M.J."/>
            <person name="Karaoz U."/>
            <person name="Brodie E.L."/>
            <person name="Williams K.H."/>
            <person name="Hubbard S.S."/>
            <person name="Banfield J.F."/>
        </authorList>
    </citation>
    <scope>NUCLEOTIDE SEQUENCE [LARGE SCALE GENOMIC DNA]</scope>
</reference>
<evidence type="ECO:0000256" key="2">
    <source>
        <dbReference type="ARBA" id="ARBA00022692"/>
    </source>
</evidence>
<evidence type="ECO:0000256" key="4">
    <source>
        <dbReference type="ARBA" id="ARBA00022840"/>
    </source>
</evidence>
<dbReference type="SUPFAM" id="SSF56784">
    <property type="entry name" value="HAD-like"/>
    <property type="match status" value="1"/>
</dbReference>
<dbReference type="GO" id="GO:0016887">
    <property type="term" value="F:ATP hydrolysis activity"/>
    <property type="evidence" value="ECO:0007669"/>
    <property type="project" value="InterPro"/>
</dbReference>
<dbReference type="Proteomes" id="UP000177555">
    <property type="component" value="Unassembled WGS sequence"/>
</dbReference>
<gene>
    <name evidence="10" type="ORF">A2867_00320</name>
</gene>
<dbReference type="InterPro" id="IPR059000">
    <property type="entry name" value="ATPase_P-type_domA"/>
</dbReference>
<evidence type="ECO:0000256" key="6">
    <source>
        <dbReference type="ARBA" id="ARBA00022989"/>
    </source>
</evidence>
<evidence type="ECO:0000256" key="1">
    <source>
        <dbReference type="ARBA" id="ARBA00004141"/>
    </source>
</evidence>
<dbReference type="SMART" id="SM00831">
    <property type="entry name" value="Cation_ATPase_N"/>
    <property type="match status" value="1"/>
</dbReference>
<dbReference type="NCBIfam" id="TIGR01494">
    <property type="entry name" value="ATPase_P-type"/>
    <property type="match status" value="3"/>
</dbReference>
<accession>A0A1F5JLV5</accession>
<comment type="caution">
    <text evidence="10">The sequence shown here is derived from an EMBL/GenBank/DDBJ whole genome shotgun (WGS) entry which is preliminary data.</text>
</comment>
<evidence type="ECO:0000256" key="5">
    <source>
        <dbReference type="ARBA" id="ARBA00022967"/>
    </source>
</evidence>
<dbReference type="SUPFAM" id="SSF81653">
    <property type="entry name" value="Calcium ATPase, transduction domain A"/>
    <property type="match status" value="1"/>
</dbReference>
<dbReference type="Pfam" id="PF00122">
    <property type="entry name" value="E1-E2_ATPase"/>
    <property type="match status" value="1"/>
</dbReference>
<dbReference type="PANTHER" id="PTHR42861">
    <property type="entry name" value="CALCIUM-TRANSPORTING ATPASE"/>
    <property type="match status" value="1"/>
</dbReference>
<feature type="transmembrane region" description="Helical" evidence="8">
    <location>
        <begin position="682"/>
        <end position="703"/>
    </location>
</feature>
<dbReference type="SUPFAM" id="SSF81665">
    <property type="entry name" value="Calcium ATPase, transmembrane domain M"/>
    <property type="match status" value="1"/>
</dbReference>
<dbReference type="PRINTS" id="PR00119">
    <property type="entry name" value="CATATPASE"/>
</dbReference>
<keyword evidence="3" id="KW-0547">Nucleotide-binding</keyword>
<keyword evidence="6 8" id="KW-1133">Transmembrane helix</keyword>
<name>A0A1F5JLV5_9BACT</name>
<evidence type="ECO:0000313" key="10">
    <source>
        <dbReference type="EMBL" id="OGE29592.1"/>
    </source>
</evidence>
<dbReference type="Gene3D" id="3.40.50.1000">
    <property type="entry name" value="HAD superfamily/HAD-like"/>
    <property type="match status" value="2"/>
</dbReference>
<keyword evidence="7 8" id="KW-0472">Membrane</keyword>